<gene>
    <name evidence="3" type="ordered locus">Ppha_0983</name>
</gene>
<dbReference type="AlphaFoldDB" id="B4SFL2"/>
<dbReference type="InterPro" id="IPR000668">
    <property type="entry name" value="Peptidase_C1A_C"/>
</dbReference>
<dbReference type="RefSeq" id="WP_012507761.1">
    <property type="nucleotide sequence ID" value="NC_011060.1"/>
</dbReference>
<dbReference type="GO" id="GO:0008234">
    <property type="term" value="F:cysteine-type peptidase activity"/>
    <property type="evidence" value="ECO:0007669"/>
    <property type="project" value="InterPro"/>
</dbReference>
<dbReference type="HOGENOM" id="CLU_056603_3_0_10"/>
<dbReference type="PROSITE" id="PS00639">
    <property type="entry name" value="THIOL_PROTEASE_HIS"/>
    <property type="match status" value="1"/>
</dbReference>
<dbReference type="Proteomes" id="UP000002724">
    <property type="component" value="Chromosome"/>
</dbReference>
<comment type="similarity">
    <text evidence="1">Belongs to the peptidase C1 family.</text>
</comment>
<organism evidence="3 4">
    <name type="scientific">Pelodictyon phaeoclathratiforme (strain DSM 5477 / BU-1)</name>
    <dbReference type="NCBI Taxonomy" id="324925"/>
    <lineage>
        <taxon>Bacteria</taxon>
        <taxon>Pseudomonadati</taxon>
        <taxon>Chlorobiota</taxon>
        <taxon>Chlorobiia</taxon>
        <taxon>Chlorobiales</taxon>
        <taxon>Chlorobiaceae</taxon>
        <taxon>Chlorobium/Pelodictyon group</taxon>
        <taxon>Pelodictyon</taxon>
    </lineage>
</organism>
<dbReference type="STRING" id="324925.Ppha_0983"/>
<dbReference type="Gene3D" id="3.90.70.10">
    <property type="entry name" value="Cysteine proteinases"/>
    <property type="match status" value="1"/>
</dbReference>
<dbReference type="EMBL" id="CP001110">
    <property type="protein sequence ID" value="ACF43267.1"/>
    <property type="molecule type" value="Genomic_DNA"/>
</dbReference>
<accession>B4SFL2</accession>
<dbReference type="CDD" id="cd02619">
    <property type="entry name" value="Peptidase_C1"/>
    <property type="match status" value="1"/>
</dbReference>
<sequence length="305" mass="33770">MDQFLEVSGMGWLPDYPDFRDYTADHNQISSSLRLYGQEDSIKAMLAKSGVAKPAKLSVPASVDLRQWCSPIENQESIGSCTAHAGIGIVEYFERRAFGKHIDASRLFLYKSTRNLLHWTGDTGAFLRSTMGAMVLFGLPPEEYLPYVVADYDKEPSAFCYAFAQNFQAISYYRLDPIGVAKDVLLTQIKANLSAGIPLMFGFTVFNSISQAAKTGKIPFPTSGEKIAGGHAVDAVGYDDTIKIKNTNPKGVETKGALLIRNSWGKGWGDNGYGWLPYEYVLKGLAVDWWSLLKNEWIDTGEFKA</sequence>
<dbReference type="GO" id="GO:0006508">
    <property type="term" value="P:proteolysis"/>
    <property type="evidence" value="ECO:0007669"/>
    <property type="project" value="InterPro"/>
</dbReference>
<dbReference type="KEGG" id="pph:Ppha_0983"/>
<dbReference type="eggNOG" id="COG4870">
    <property type="taxonomic scope" value="Bacteria"/>
</dbReference>
<dbReference type="InterPro" id="IPR025660">
    <property type="entry name" value="Pept_his_AS"/>
</dbReference>
<reference evidence="3 4" key="1">
    <citation type="submission" date="2008-06" db="EMBL/GenBank/DDBJ databases">
        <title>Complete sequence of Pelodictyon phaeoclathratiforme BU-1.</title>
        <authorList>
            <consortium name="US DOE Joint Genome Institute"/>
            <person name="Lucas S."/>
            <person name="Copeland A."/>
            <person name="Lapidus A."/>
            <person name="Glavina del Rio T."/>
            <person name="Dalin E."/>
            <person name="Tice H."/>
            <person name="Bruce D."/>
            <person name="Goodwin L."/>
            <person name="Pitluck S."/>
            <person name="Schmutz J."/>
            <person name="Larimer F."/>
            <person name="Land M."/>
            <person name="Hauser L."/>
            <person name="Kyrpides N."/>
            <person name="Mikhailova N."/>
            <person name="Liu Z."/>
            <person name="Li T."/>
            <person name="Zhao F."/>
            <person name="Overmann J."/>
            <person name="Bryant D.A."/>
            <person name="Richardson P."/>
        </authorList>
    </citation>
    <scope>NUCLEOTIDE SEQUENCE [LARGE SCALE GENOMIC DNA]</scope>
    <source>
        <strain evidence="4">DSM 5477 / BU-1</strain>
    </source>
</reference>
<dbReference type="OrthoDB" id="3648721at2"/>
<proteinExistence type="inferred from homology"/>
<evidence type="ECO:0000256" key="1">
    <source>
        <dbReference type="ARBA" id="ARBA00008455"/>
    </source>
</evidence>
<dbReference type="PANTHER" id="PTHR12411">
    <property type="entry name" value="CYSTEINE PROTEASE FAMILY C1-RELATED"/>
    <property type="match status" value="1"/>
</dbReference>
<keyword evidence="4" id="KW-1185">Reference proteome</keyword>
<dbReference type="Pfam" id="PF00112">
    <property type="entry name" value="Peptidase_C1"/>
    <property type="match status" value="1"/>
</dbReference>
<evidence type="ECO:0000313" key="3">
    <source>
        <dbReference type="EMBL" id="ACF43267.1"/>
    </source>
</evidence>
<protein>
    <submittedName>
        <fullName evidence="3">Peptidase C1A papain</fullName>
    </submittedName>
</protein>
<dbReference type="SMART" id="SM00645">
    <property type="entry name" value="Pept_C1"/>
    <property type="match status" value="1"/>
</dbReference>
<dbReference type="InterPro" id="IPR038765">
    <property type="entry name" value="Papain-like_cys_pep_sf"/>
</dbReference>
<name>B4SFL2_PELPB</name>
<evidence type="ECO:0000313" key="4">
    <source>
        <dbReference type="Proteomes" id="UP000002724"/>
    </source>
</evidence>
<feature type="domain" description="Peptidase C1A papain C-terminal" evidence="2">
    <location>
        <begin position="59"/>
        <end position="282"/>
    </location>
</feature>
<dbReference type="InterPro" id="IPR013128">
    <property type="entry name" value="Peptidase_C1A"/>
</dbReference>
<dbReference type="SUPFAM" id="SSF54001">
    <property type="entry name" value="Cysteine proteinases"/>
    <property type="match status" value="1"/>
</dbReference>
<evidence type="ECO:0000259" key="2">
    <source>
        <dbReference type="SMART" id="SM00645"/>
    </source>
</evidence>